<keyword evidence="2" id="KW-1185">Reference proteome</keyword>
<name>A0A319EGS7_ASPSB</name>
<evidence type="ECO:0000313" key="1">
    <source>
        <dbReference type="EMBL" id="PYI05718.1"/>
    </source>
</evidence>
<dbReference type="AlphaFoldDB" id="A0A319EGS7"/>
<sequence length="174" mass="19659">MAGGTQVALQQVLSRPTGFFPVPLLPLPLFLHGPDLAHYNDRLSIKHRPWNSRSQWPLPEVDWSWPICPGMSTLQPTNLPVSLSAILNCALTTSPIEGSNRNLTVKVQGDRLLQLVVVLRDKYHIRLNIQRPLAEHITHHDHHHHNRRNYLGRSGLNSGALFSVFATMVNRRSP</sequence>
<reference evidence="1 2" key="1">
    <citation type="submission" date="2018-02" db="EMBL/GenBank/DDBJ databases">
        <title>The genomes of Aspergillus section Nigri reveals drivers in fungal speciation.</title>
        <authorList>
            <consortium name="DOE Joint Genome Institute"/>
            <person name="Vesth T.C."/>
            <person name="Nybo J."/>
            <person name="Theobald S."/>
            <person name="Brandl J."/>
            <person name="Frisvad J.C."/>
            <person name="Nielsen K.F."/>
            <person name="Lyhne E.K."/>
            <person name="Kogle M.E."/>
            <person name="Kuo A."/>
            <person name="Riley R."/>
            <person name="Clum A."/>
            <person name="Nolan M."/>
            <person name="Lipzen A."/>
            <person name="Salamov A."/>
            <person name="Henrissat B."/>
            <person name="Wiebenga A."/>
            <person name="De vries R.P."/>
            <person name="Grigoriev I.V."/>
            <person name="Mortensen U.H."/>
            <person name="Andersen M.R."/>
            <person name="Baker S.E."/>
        </authorList>
    </citation>
    <scope>NUCLEOTIDE SEQUENCE [LARGE SCALE GENOMIC DNA]</scope>
    <source>
        <strain evidence="1 2">CBS 121057</strain>
    </source>
</reference>
<proteinExistence type="predicted"/>
<protein>
    <submittedName>
        <fullName evidence="1">Uncharacterized protein</fullName>
    </submittedName>
</protein>
<organism evidence="1 2">
    <name type="scientific">Aspergillus sclerotiicarbonarius (strain CBS 121057 / IBT 28362)</name>
    <dbReference type="NCBI Taxonomy" id="1448318"/>
    <lineage>
        <taxon>Eukaryota</taxon>
        <taxon>Fungi</taxon>
        <taxon>Dikarya</taxon>
        <taxon>Ascomycota</taxon>
        <taxon>Pezizomycotina</taxon>
        <taxon>Eurotiomycetes</taxon>
        <taxon>Eurotiomycetidae</taxon>
        <taxon>Eurotiales</taxon>
        <taxon>Aspergillaceae</taxon>
        <taxon>Aspergillus</taxon>
        <taxon>Aspergillus subgen. Circumdati</taxon>
    </lineage>
</organism>
<gene>
    <name evidence="1" type="ORF">BO78DRAFT_139603</name>
</gene>
<dbReference type="Proteomes" id="UP000248423">
    <property type="component" value="Unassembled WGS sequence"/>
</dbReference>
<accession>A0A319EGS7</accession>
<evidence type="ECO:0000313" key="2">
    <source>
        <dbReference type="Proteomes" id="UP000248423"/>
    </source>
</evidence>
<dbReference type="VEuPathDB" id="FungiDB:BO78DRAFT_139603"/>
<dbReference type="EMBL" id="KZ826355">
    <property type="protein sequence ID" value="PYI05718.1"/>
    <property type="molecule type" value="Genomic_DNA"/>
</dbReference>